<evidence type="ECO:0000313" key="2">
    <source>
        <dbReference type="EMBL" id="QOV87999.1"/>
    </source>
</evidence>
<dbReference type="KEGG" id="hbs:IPV69_17215"/>
<evidence type="ECO:0000259" key="1">
    <source>
        <dbReference type="PROSITE" id="PS50006"/>
    </source>
</evidence>
<dbReference type="SMART" id="SM00240">
    <property type="entry name" value="FHA"/>
    <property type="match status" value="1"/>
</dbReference>
<gene>
    <name evidence="2" type="ORF">IPV69_17215</name>
</gene>
<dbReference type="CDD" id="cd00060">
    <property type="entry name" value="FHA"/>
    <property type="match status" value="1"/>
</dbReference>
<evidence type="ECO:0000313" key="3">
    <source>
        <dbReference type="Proteomes" id="UP000593765"/>
    </source>
</evidence>
<reference evidence="2 3" key="1">
    <citation type="submission" date="2020-10" db="EMBL/GenBank/DDBJ databases">
        <title>Wide distribution of Phycisphaera-like planctomycetes from WD2101 soil group in peatlands and genome analysis of the first cultivated representative.</title>
        <authorList>
            <person name="Dedysh S.N."/>
            <person name="Beletsky A.V."/>
            <person name="Ivanova A."/>
            <person name="Kulichevskaya I.S."/>
            <person name="Suzina N.E."/>
            <person name="Philippov D.A."/>
            <person name="Rakitin A.L."/>
            <person name="Mardanov A.V."/>
            <person name="Ravin N.V."/>
        </authorList>
    </citation>
    <scope>NUCLEOTIDE SEQUENCE [LARGE SCALE GENOMIC DNA]</scope>
    <source>
        <strain evidence="2 3">M1803</strain>
    </source>
</reference>
<dbReference type="InterPro" id="IPR000253">
    <property type="entry name" value="FHA_dom"/>
</dbReference>
<dbReference type="RefSeq" id="WP_206290960.1">
    <property type="nucleotide sequence ID" value="NZ_CP063458.1"/>
</dbReference>
<dbReference type="InterPro" id="IPR008984">
    <property type="entry name" value="SMAD_FHA_dom_sf"/>
</dbReference>
<protein>
    <submittedName>
        <fullName evidence="2">FHA domain-containing protein</fullName>
    </submittedName>
</protein>
<dbReference type="SUPFAM" id="SSF49879">
    <property type="entry name" value="SMAD/FHA domain"/>
    <property type="match status" value="1"/>
</dbReference>
<feature type="domain" description="FHA" evidence="1">
    <location>
        <begin position="24"/>
        <end position="72"/>
    </location>
</feature>
<dbReference type="Gene3D" id="2.60.200.20">
    <property type="match status" value="1"/>
</dbReference>
<sequence length="263" mass="28918">MDLVINVISGPEKGQTFPVPPGSHVIGRGQKAAVKLSPEDVSWEHAVLTREGDDYFIENLSALGTWVGDTKVAGRVRLRPRDKIRLSGDCIVRLEPPGGGGLFSSRAFLGLLLSVMLSLAVAAVFYSGEFEGSGSSVDDWDNAHRILAPWLEKQATKGRVPREAVDLFDRVWRLEQTHDYENAAKLWLRMQIVLSTTEKNLKALELAGRDPDGKQLTALLRPNPKQPATQPSDDQLAAALAQFVNRRLAFASKQNKGGILKRM</sequence>
<dbReference type="Pfam" id="PF00498">
    <property type="entry name" value="FHA"/>
    <property type="match status" value="1"/>
</dbReference>
<proteinExistence type="predicted"/>
<dbReference type="EMBL" id="CP063458">
    <property type="protein sequence ID" value="QOV87999.1"/>
    <property type="molecule type" value="Genomic_DNA"/>
</dbReference>
<dbReference type="AlphaFoldDB" id="A0A7M2WRH8"/>
<dbReference type="PROSITE" id="PS50006">
    <property type="entry name" value="FHA_DOMAIN"/>
    <property type="match status" value="1"/>
</dbReference>
<keyword evidence="3" id="KW-1185">Reference proteome</keyword>
<organism evidence="2 3">
    <name type="scientific">Humisphaera borealis</name>
    <dbReference type="NCBI Taxonomy" id="2807512"/>
    <lineage>
        <taxon>Bacteria</taxon>
        <taxon>Pseudomonadati</taxon>
        <taxon>Planctomycetota</taxon>
        <taxon>Phycisphaerae</taxon>
        <taxon>Tepidisphaerales</taxon>
        <taxon>Tepidisphaeraceae</taxon>
        <taxon>Humisphaera</taxon>
    </lineage>
</organism>
<name>A0A7M2WRH8_9BACT</name>
<accession>A0A7M2WRH8</accession>
<dbReference type="Proteomes" id="UP000593765">
    <property type="component" value="Chromosome"/>
</dbReference>